<dbReference type="PANTHER" id="PTHR37166:SF1">
    <property type="entry name" value="PROTEIN FLAG"/>
    <property type="match status" value="1"/>
</dbReference>
<dbReference type="InterPro" id="IPR005186">
    <property type="entry name" value="FlaG"/>
</dbReference>
<name>A0A6S7B1B0_9BURK</name>
<sequence>MDVSASNTNASGLVAATLYGSGTGSLQAYQNQEKKSQDDAVNLSGAAAALNAQGLYQAPPVSEGNAAQQAVSSINSALKRFSTTLEFTFDPETLTRVVKVVDSETGKTVRQMPSEDAIKAAHALEQSKGLLIGQKA</sequence>
<dbReference type="AlphaFoldDB" id="A0A6S7B1B0"/>
<dbReference type="PANTHER" id="PTHR37166">
    <property type="entry name" value="PROTEIN FLAG"/>
    <property type="match status" value="1"/>
</dbReference>
<protein>
    <recommendedName>
        <fullName evidence="3">Flagellar protein FlaG</fullName>
    </recommendedName>
</protein>
<proteinExistence type="predicted"/>
<organism evidence="1 2">
    <name type="scientific">Pararobbsia alpina</name>
    <dbReference type="NCBI Taxonomy" id="621374"/>
    <lineage>
        <taxon>Bacteria</taxon>
        <taxon>Pseudomonadati</taxon>
        <taxon>Pseudomonadota</taxon>
        <taxon>Betaproteobacteria</taxon>
        <taxon>Burkholderiales</taxon>
        <taxon>Burkholderiaceae</taxon>
        <taxon>Pararobbsia</taxon>
    </lineage>
</organism>
<evidence type="ECO:0000313" key="2">
    <source>
        <dbReference type="Proteomes" id="UP000494115"/>
    </source>
</evidence>
<dbReference type="Gene3D" id="3.30.160.170">
    <property type="entry name" value="FlaG-like"/>
    <property type="match status" value="1"/>
</dbReference>
<evidence type="ECO:0000313" key="1">
    <source>
        <dbReference type="EMBL" id="CAB3778464.1"/>
    </source>
</evidence>
<dbReference type="Proteomes" id="UP000494115">
    <property type="component" value="Unassembled WGS sequence"/>
</dbReference>
<keyword evidence="2" id="KW-1185">Reference proteome</keyword>
<evidence type="ECO:0008006" key="3">
    <source>
        <dbReference type="Google" id="ProtNLM"/>
    </source>
</evidence>
<dbReference type="Pfam" id="PF03646">
    <property type="entry name" value="FlaG"/>
    <property type="match status" value="1"/>
</dbReference>
<accession>A0A6S7B1B0</accession>
<dbReference type="InterPro" id="IPR035924">
    <property type="entry name" value="FlaG-like_sf"/>
</dbReference>
<dbReference type="SUPFAM" id="SSF160214">
    <property type="entry name" value="FlaG-like"/>
    <property type="match status" value="1"/>
</dbReference>
<dbReference type="RefSeq" id="WP_175103051.1">
    <property type="nucleotide sequence ID" value="NZ_CADIKM010000002.1"/>
</dbReference>
<dbReference type="EMBL" id="CADIKM010000002">
    <property type="protein sequence ID" value="CAB3778464.1"/>
    <property type="molecule type" value="Genomic_DNA"/>
</dbReference>
<gene>
    <name evidence="1" type="ORF">LMG28138_00484</name>
</gene>
<reference evidence="1 2" key="1">
    <citation type="submission" date="2020-04" db="EMBL/GenBank/DDBJ databases">
        <authorList>
            <person name="De Canck E."/>
        </authorList>
    </citation>
    <scope>NUCLEOTIDE SEQUENCE [LARGE SCALE GENOMIC DNA]</scope>
    <source>
        <strain evidence="1 2">LMG 28138</strain>
    </source>
</reference>